<sequence>MKPVLIFTTGALIPDVTIKGRPDDVGILDRMDVPRAFKRSTVLMTTAQVEQVYDVARRSTTWCS</sequence>
<evidence type="ECO:0000313" key="2">
    <source>
        <dbReference type="Proteomes" id="UP001596138"/>
    </source>
</evidence>
<dbReference type="EMBL" id="JBHSTI010000008">
    <property type="protein sequence ID" value="MFC6238047.1"/>
    <property type="molecule type" value="Genomic_DNA"/>
</dbReference>
<evidence type="ECO:0000313" key="1">
    <source>
        <dbReference type="EMBL" id="MFC6238047.1"/>
    </source>
</evidence>
<protein>
    <submittedName>
        <fullName evidence="1">Uncharacterized protein</fullName>
    </submittedName>
</protein>
<proteinExistence type="predicted"/>
<reference evidence="2" key="1">
    <citation type="journal article" date="2019" name="Int. J. Syst. Evol. Microbiol.">
        <title>The Global Catalogue of Microorganisms (GCM) 10K type strain sequencing project: providing services to taxonomists for standard genome sequencing and annotation.</title>
        <authorList>
            <consortium name="The Broad Institute Genomics Platform"/>
            <consortium name="The Broad Institute Genome Sequencing Center for Infectious Disease"/>
            <person name="Wu L."/>
            <person name="Ma J."/>
        </authorList>
    </citation>
    <scope>NUCLEOTIDE SEQUENCE [LARGE SCALE GENOMIC DNA]</scope>
    <source>
        <strain evidence="2">CGMCC 4.7317</strain>
    </source>
</reference>
<dbReference type="RefSeq" id="WP_386765903.1">
    <property type="nucleotide sequence ID" value="NZ_JBHSTI010000008.1"/>
</dbReference>
<accession>A0ABW1T1A5</accession>
<comment type="caution">
    <text evidence="1">The sequence shown here is derived from an EMBL/GenBank/DDBJ whole genome shotgun (WGS) entry which is preliminary data.</text>
</comment>
<keyword evidence="2" id="KW-1185">Reference proteome</keyword>
<gene>
    <name evidence="1" type="ORF">ACFQGU_09160</name>
</gene>
<dbReference type="Proteomes" id="UP001596138">
    <property type="component" value="Unassembled WGS sequence"/>
</dbReference>
<organism evidence="1 2">
    <name type="scientific">Longivirga aurantiaca</name>
    <dbReference type="NCBI Taxonomy" id="1837743"/>
    <lineage>
        <taxon>Bacteria</taxon>
        <taxon>Bacillati</taxon>
        <taxon>Actinomycetota</taxon>
        <taxon>Actinomycetes</taxon>
        <taxon>Sporichthyales</taxon>
        <taxon>Sporichthyaceae</taxon>
        <taxon>Longivirga</taxon>
    </lineage>
</organism>
<name>A0ABW1T1A5_9ACTN</name>